<reference evidence="3 5" key="1">
    <citation type="submission" date="2013-02" db="EMBL/GenBank/DDBJ databases">
        <title>The Genome Sequence of Enterococcus malodoratus ATCC_43197.</title>
        <authorList>
            <consortium name="The Broad Institute Genome Sequencing Platform"/>
            <consortium name="The Broad Institute Genome Sequencing Center for Infectious Disease"/>
            <person name="Earl A.M."/>
            <person name="Gilmore M.S."/>
            <person name="Lebreton F."/>
            <person name="Walker B."/>
            <person name="Young S.K."/>
            <person name="Zeng Q."/>
            <person name="Gargeya S."/>
            <person name="Fitzgerald M."/>
            <person name="Haas B."/>
            <person name="Abouelleil A."/>
            <person name="Alvarado L."/>
            <person name="Arachchi H.M."/>
            <person name="Berlin A.M."/>
            <person name="Chapman S.B."/>
            <person name="Dewar J."/>
            <person name="Goldberg J."/>
            <person name="Griggs A."/>
            <person name="Gujja S."/>
            <person name="Hansen M."/>
            <person name="Howarth C."/>
            <person name="Imamovic A."/>
            <person name="Larimer J."/>
            <person name="McCowan C."/>
            <person name="Murphy C."/>
            <person name="Neiman D."/>
            <person name="Pearson M."/>
            <person name="Priest M."/>
            <person name="Roberts A."/>
            <person name="Saif S."/>
            <person name="Shea T."/>
            <person name="Sisk P."/>
            <person name="Sykes S."/>
            <person name="Wortman J."/>
            <person name="Nusbaum C."/>
            <person name="Birren B."/>
        </authorList>
    </citation>
    <scope>NUCLEOTIDE SEQUENCE [LARGE SCALE GENOMIC DNA]</scope>
    <source>
        <strain evidence="3 5">ATCC 43197</strain>
    </source>
</reference>
<keyword evidence="6" id="KW-1185">Reference proteome</keyword>
<evidence type="ECO:0000313" key="5">
    <source>
        <dbReference type="Proteomes" id="UP000013783"/>
    </source>
</evidence>
<evidence type="ECO:0008006" key="7">
    <source>
        <dbReference type="Google" id="ProtNLM"/>
    </source>
</evidence>
<dbReference type="PROSITE" id="PS51257">
    <property type="entry name" value="PROKAR_LIPOPROTEIN"/>
    <property type="match status" value="1"/>
</dbReference>
<feature type="region of interest" description="Disordered" evidence="1">
    <location>
        <begin position="19"/>
        <end position="44"/>
    </location>
</feature>
<dbReference type="EMBL" id="ASWA01000003">
    <property type="protein sequence ID" value="EOT66729.1"/>
    <property type="molecule type" value="Genomic_DNA"/>
</dbReference>
<sequence>MKKWIVLVLLVGILSGCGSGGAKETSETKKQTETASTTAASSSKKATSSSEKKLKLTDVDFQVEGTAYKMKILDKWEILEDEEFSFSAGNEDEADGVMVYGIKKTDVNDIEILKNSLRDEYVAVDDFQIKEETIKEEAYQTSHYTGELHSFVGVAEGANAELRFYVLETETDYVVVNFFGLPSFFDRNEELVTEMMNSFVAV</sequence>
<dbReference type="EMBL" id="AJAK01000020">
    <property type="protein sequence ID" value="EOH75267.1"/>
    <property type="molecule type" value="Genomic_DNA"/>
</dbReference>
<name>R2NT97_9ENTE</name>
<dbReference type="STRING" id="71451.RV07_GL001562"/>
<feature type="chain" id="PRO_5004353832" description="PsbP C-terminal domain-containing protein" evidence="2">
    <location>
        <begin position="23"/>
        <end position="202"/>
    </location>
</feature>
<dbReference type="PATRIC" id="fig|1158601.3.peg.3039"/>
<dbReference type="OrthoDB" id="2195014at2"/>
<gene>
    <name evidence="4" type="ORF">I585_02250</name>
    <name evidence="3" type="ORF">UAI_03069</name>
</gene>
<protein>
    <recommendedName>
        <fullName evidence="7">PsbP C-terminal domain-containing protein</fullName>
    </recommendedName>
</protein>
<organism evidence="3 5">
    <name type="scientific">Enterococcus malodoratus ATCC 43197</name>
    <dbReference type="NCBI Taxonomy" id="1158601"/>
    <lineage>
        <taxon>Bacteria</taxon>
        <taxon>Bacillati</taxon>
        <taxon>Bacillota</taxon>
        <taxon>Bacilli</taxon>
        <taxon>Lactobacillales</taxon>
        <taxon>Enterococcaceae</taxon>
        <taxon>Enterococcus</taxon>
    </lineage>
</organism>
<evidence type="ECO:0000256" key="1">
    <source>
        <dbReference type="SAM" id="MobiDB-lite"/>
    </source>
</evidence>
<accession>R2NT97</accession>
<evidence type="ECO:0000313" key="3">
    <source>
        <dbReference type="EMBL" id="EOH75267.1"/>
    </source>
</evidence>
<feature type="signal peptide" evidence="2">
    <location>
        <begin position="1"/>
        <end position="22"/>
    </location>
</feature>
<dbReference type="RefSeq" id="WP_010741869.1">
    <property type="nucleotide sequence ID" value="NZ_KB946251.1"/>
</dbReference>
<dbReference type="eggNOG" id="ENOG50306UQ">
    <property type="taxonomic scope" value="Bacteria"/>
</dbReference>
<evidence type="ECO:0000256" key="2">
    <source>
        <dbReference type="SAM" id="SignalP"/>
    </source>
</evidence>
<feature type="compositionally biased region" description="Low complexity" evidence="1">
    <location>
        <begin position="33"/>
        <end position="44"/>
    </location>
</feature>
<dbReference type="AlphaFoldDB" id="R2NT97"/>
<evidence type="ECO:0000313" key="4">
    <source>
        <dbReference type="EMBL" id="EOT66729.1"/>
    </source>
</evidence>
<proteinExistence type="predicted"/>
<dbReference type="Proteomes" id="UP000014148">
    <property type="component" value="Unassembled WGS sequence"/>
</dbReference>
<comment type="caution">
    <text evidence="3">The sequence shown here is derived from an EMBL/GenBank/DDBJ whole genome shotgun (WGS) entry which is preliminary data.</text>
</comment>
<keyword evidence="2" id="KW-0732">Signal</keyword>
<reference evidence="4 6" key="2">
    <citation type="submission" date="2013-03" db="EMBL/GenBank/DDBJ databases">
        <title>The Genome Sequence of Enterococcus malodoratus ATCC_43197 (PacBio/Illumina hybrid assembly).</title>
        <authorList>
            <consortium name="The Broad Institute Genomics Platform"/>
            <consortium name="The Broad Institute Genome Sequencing Center for Infectious Disease"/>
            <person name="Earl A."/>
            <person name="Russ C."/>
            <person name="Gilmore M."/>
            <person name="Surin D."/>
            <person name="Walker B."/>
            <person name="Young S."/>
            <person name="Zeng Q."/>
            <person name="Gargeya S."/>
            <person name="Fitzgerald M."/>
            <person name="Haas B."/>
            <person name="Abouelleil A."/>
            <person name="Allen A.W."/>
            <person name="Alvarado L."/>
            <person name="Arachchi H.M."/>
            <person name="Berlin A.M."/>
            <person name="Chapman S.B."/>
            <person name="Gainer-Dewar J."/>
            <person name="Goldberg J."/>
            <person name="Griggs A."/>
            <person name="Gujja S."/>
            <person name="Hansen M."/>
            <person name="Howarth C."/>
            <person name="Imamovic A."/>
            <person name="Ireland A."/>
            <person name="Larimer J."/>
            <person name="McCowan C."/>
            <person name="Murphy C."/>
            <person name="Pearson M."/>
            <person name="Poon T.W."/>
            <person name="Priest M."/>
            <person name="Roberts A."/>
            <person name="Saif S."/>
            <person name="Shea T."/>
            <person name="Sisk P."/>
            <person name="Sykes S."/>
            <person name="Wortman J."/>
            <person name="Nusbaum C."/>
            <person name="Birren B."/>
        </authorList>
    </citation>
    <scope>NUCLEOTIDE SEQUENCE [LARGE SCALE GENOMIC DNA]</scope>
    <source>
        <strain evidence="4 6">ATCC 43197</strain>
    </source>
</reference>
<dbReference type="Proteomes" id="UP000013783">
    <property type="component" value="Unassembled WGS sequence"/>
</dbReference>
<evidence type="ECO:0000313" key="6">
    <source>
        <dbReference type="Proteomes" id="UP000014148"/>
    </source>
</evidence>